<keyword evidence="5 6" id="KW-0539">Nucleus</keyword>
<dbReference type="EMBL" id="AMPZ03000005">
    <property type="protein sequence ID" value="KAH9583191.1"/>
    <property type="molecule type" value="Genomic_DNA"/>
</dbReference>
<dbReference type="InterPro" id="IPR001699">
    <property type="entry name" value="TF_T-box"/>
</dbReference>
<reference evidence="8" key="2">
    <citation type="journal article" date="2019" name="Gigascience">
        <title>High-quality Schistosoma haematobium genome achieved by single-molecule and long-range sequencing.</title>
        <authorList>
            <person name="Stroehlein A.J."/>
            <person name="Korhonen P.K."/>
            <person name="Chong T.M."/>
            <person name="Lim Y.L."/>
            <person name="Chan K.G."/>
            <person name="Webster B."/>
            <person name="Rollinson D."/>
            <person name="Brindley P.J."/>
            <person name="Gasser R.B."/>
            <person name="Young N.D."/>
        </authorList>
    </citation>
    <scope>NUCLEOTIDE SEQUENCE</scope>
</reference>
<dbReference type="KEGG" id="shx:MS3_00007679"/>
<dbReference type="AlphaFoldDB" id="A0A6A5D811"/>
<evidence type="ECO:0000256" key="2">
    <source>
        <dbReference type="ARBA" id="ARBA00023015"/>
    </source>
</evidence>
<feature type="region of interest" description="Disordered" evidence="7">
    <location>
        <begin position="1080"/>
        <end position="1110"/>
    </location>
</feature>
<dbReference type="GO" id="GO:0000978">
    <property type="term" value="F:RNA polymerase II cis-regulatory region sequence-specific DNA binding"/>
    <property type="evidence" value="ECO:0007669"/>
    <property type="project" value="InterPro"/>
</dbReference>
<sequence length="1151" mass="128589">MTFNSSTGQLINLSHNHNSHNENRNFRINSVLGLPNLLGLQSNNLPISHSIHNSRLDSQSSLTMSTAAMNPTTVTDFYGQRNQQSMKLPIPPWLTNNEWDKKHYADLICNFKSPSNLSDNLVEANRNNHSLSESSFEDTNEHDQTHSLFKCLKNTTESTGSTVSSMIGNTNNSTPVSSTATQKTNSSFSPSRFLTLDSNQQNQESTGDNHQLSGSLTTTMNTITTSTGASSILNDVHSMKMNYSQSVIAMAAMAAAALATNNFKMSSTSSPCNSLINGMNIGSCINNGSNNINNSIDNINNNTPDINSIMNAVASVMGSHLLYNNSNVSSNNSNSNHNGNNSMSSMNSHSINNWKADTLQVIKDKDTKKNSSNTSPSSSSSLPTNFKSCPNPLLLQPNFSHQLNMDSSNLLLSSTSPTSSTGATTSSETSGIRPEVELIDKSLWDKFHCHGTEMVITKSGRRMFPPFKVKITGLEKRAKYIVLMDIVALDDCRYKFQNNLWTVAGKADPEMPKRMYIHPDSPSTGEQWMQKIISFHKLKLTNNISDKHGYTILNSMHKYQPRFHLVRANDILRLPYSKFHTYTFKETQFLAVTAYQNEKITQLKIDNNPFAKGFRESGGGRRDKKRLDNLKYPNRPIIHNCDDDQKNGTHEIYESPNNTSSDTENEHEFDDLDMHLPSQFNDKHNLSMKKLLPLHMNRTESKSVKHSNKRNGSKGLVDFTGRVGKIRRTHQHNQYFYSSNDNIYTTDFSVNNEHNLYYPKGIDSKQHHSSSMFLCPSTLKNKNNLCSSPYTDLKCNSLGNFSKLNEIPPNVTVISSESIGYFNHPTINQHTIINHENANYLSQSEKVIDPEKIGSSTHTTTTTTTNNNNNININKQFISSPLNKFLSNWTNHFTSQLIQNQLVDQKSSNYSVSSDSSLPQSFSLATTSTIQNSFQNSINSMQYLQQSNESMNRSHFNSMNPLSNYTANLAIYMQQYPQFLSHILSLFHQNSFPLDTSHRNYVTTSSPQLNDNNIVTTNHYAINPNYNSTITSKNNNNDTTSCNIDVMNDDVDIIMSKSKLNSEQRSPDFSIDALTSLQQNSRSPKLINQSVPSSSSSSSPSPSSSTSPFSSHVIISESLSVQSIDSDDQSVYKQLGSDSINKISTEKKNKR</sequence>
<dbReference type="InterPro" id="IPR046360">
    <property type="entry name" value="T-box_DNA-bd"/>
</dbReference>
<feature type="compositionally biased region" description="Low complexity" evidence="7">
    <location>
        <begin position="410"/>
        <end position="430"/>
    </location>
</feature>
<dbReference type="GO" id="GO:0000785">
    <property type="term" value="C:chromatin"/>
    <property type="evidence" value="ECO:0007669"/>
    <property type="project" value="TreeGrafter"/>
</dbReference>
<organism evidence="8 9">
    <name type="scientific">Schistosoma haematobium</name>
    <name type="common">Blood fluke</name>
    <dbReference type="NCBI Taxonomy" id="6185"/>
    <lineage>
        <taxon>Eukaryota</taxon>
        <taxon>Metazoa</taxon>
        <taxon>Spiralia</taxon>
        <taxon>Lophotrochozoa</taxon>
        <taxon>Platyhelminthes</taxon>
        <taxon>Trematoda</taxon>
        <taxon>Digenea</taxon>
        <taxon>Strigeidida</taxon>
        <taxon>Schistosomatoidea</taxon>
        <taxon>Schistosomatidae</taxon>
        <taxon>Schistosoma</taxon>
    </lineage>
</organism>
<dbReference type="CDD" id="cd20188">
    <property type="entry name" value="T-box_TBX2_3-like"/>
    <property type="match status" value="1"/>
</dbReference>
<feature type="region of interest" description="Disordered" evidence="7">
    <location>
        <begin position="327"/>
        <end position="349"/>
    </location>
</feature>
<dbReference type="InterPro" id="IPR008967">
    <property type="entry name" value="p53-like_TF_DNA-bd_sf"/>
</dbReference>
<feature type="compositionally biased region" description="Basic and acidic residues" evidence="7">
    <location>
        <begin position="640"/>
        <end position="653"/>
    </location>
</feature>
<dbReference type="PANTHER" id="PTHR11267">
    <property type="entry name" value="T-BOX PROTEIN-RELATED"/>
    <property type="match status" value="1"/>
</dbReference>
<reference evidence="8" key="3">
    <citation type="submission" date="2021-06" db="EMBL/GenBank/DDBJ databases">
        <title>Chromosome-level genome assembly for S. haematobium.</title>
        <authorList>
            <person name="Stroehlein A.J."/>
        </authorList>
    </citation>
    <scope>NUCLEOTIDE SEQUENCE</scope>
</reference>
<dbReference type="FunFam" id="2.60.40.820:FF:000016">
    <property type="entry name" value="T-box transcription factor TBX2-A"/>
    <property type="match status" value="1"/>
</dbReference>
<evidence type="ECO:0000313" key="8">
    <source>
        <dbReference type="EMBL" id="KAH9583191.1"/>
    </source>
</evidence>
<protein>
    <submittedName>
        <fullName evidence="8">T-box transcription factor tbx3</fullName>
    </submittedName>
</protein>
<dbReference type="PROSITE" id="PS01283">
    <property type="entry name" value="TBOX_1"/>
    <property type="match status" value="1"/>
</dbReference>
<evidence type="ECO:0000313" key="9">
    <source>
        <dbReference type="Proteomes" id="UP000471633"/>
    </source>
</evidence>
<evidence type="ECO:0000256" key="1">
    <source>
        <dbReference type="ARBA" id="ARBA00004123"/>
    </source>
</evidence>
<comment type="caution">
    <text evidence="8">The sequence shown here is derived from an EMBL/GenBank/DDBJ whole genome shotgun (WGS) entry which is preliminary data.</text>
</comment>
<feature type="region of interest" description="Disordered" evidence="7">
    <location>
        <begin position="365"/>
        <end position="387"/>
    </location>
</feature>
<dbReference type="RefSeq" id="XP_035585308.1">
    <property type="nucleotide sequence ID" value="XM_035729823.2"/>
</dbReference>
<comment type="subcellular location">
    <subcellularLocation>
        <location evidence="1 6">Nucleus</location>
    </subcellularLocation>
</comment>
<dbReference type="InterPro" id="IPR036960">
    <property type="entry name" value="T-box_sf"/>
</dbReference>
<dbReference type="GO" id="GO:0000981">
    <property type="term" value="F:DNA-binding transcription factor activity, RNA polymerase II-specific"/>
    <property type="evidence" value="ECO:0007669"/>
    <property type="project" value="TreeGrafter"/>
</dbReference>
<dbReference type="PRINTS" id="PR00937">
    <property type="entry name" value="TBOX"/>
</dbReference>
<name>A0A6A5D811_SCHHA</name>
<dbReference type="CTD" id="24592032"/>
<proteinExistence type="predicted"/>
<accession>A0A6A5D811</accession>
<feature type="compositionally biased region" description="Low complexity" evidence="7">
    <location>
        <begin position="1090"/>
        <end position="1110"/>
    </location>
</feature>
<dbReference type="GeneID" id="24592032"/>
<reference evidence="8" key="4">
    <citation type="journal article" date="2022" name="PLoS Pathog.">
        <title>Chromosome-level genome of Schistosoma haematobium underpins genome-wide explorations of molecular variation.</title>
        <authorList>
            <person name="Stroehlein A.J."/>
            <person name="Korhonen P.K."/>
            <person name="Lee V.V."/>
            <person name="Ralph S.A."/>
            <person name="Mentink-Kane M."/>
            <person name="You H."/>
            <person name="McManus D.P."/>
            <person name="Tchuente L.T."/>
            <person name="Stothard J.R."/>
            <person name="Kaur P."/>
            <person name="Dudchenko O."/>
            <person name="Aiden E.L."/>
            <person name="Yang B."/>
            <person name="Yang H."/>
            <person name="Emery A.M."/>
            <person name="Webster B.L."/>
            <person name="Brindley P.J."/>
            <person name="Rollinson D."/>
            <person name="Chang B.C.H."/>
            <person name="Gasser R.B."/>
            <person name="Young N.D."/>
        </authorList>
    </citation>
    <scope>NUCLEOTIDE SEQUENCE</scope>
</reference>
<dbReference type="Proteomes" id="UP000471633">
    <property type="component" value="Unassembled WGS sequence"/>
</dbReference>
<dbReference type="PANTHER" id="PTHR11267:SF181">
    <property type="entry name" value="OPTOMOTOR-BLIND PROTEIN"/>
    <property type="match status" value="1"/>
</dbReference>
<dbReference type="GO" id="GO:0045893">
    <property type="term" value="P:positive regulation of DNA-templated transcription"/>
    <property type="evidence" value="ECO:0007669"/>
    <property type="project" value="InterPro"/>
</dbReference>
<evidence type="ECO:0000256" key="4">
    <source>
        <dbReference type="ARBA" id="ARBA00023163"/>
    </source>
</evidence>
<dbReference type="Gene3D" id="2.60.40.820">
    <property type="entry name" value="Transcription factor, T-box"/>
    <property type="match status" value="1"/>
</dbReference>
<keyword evidence="2" id="KW-0805">Transcription regulation</keyword>
<dbReference type="GO" id="GO:0001708">
    <property type="term" value="P:cell fate specification"/>
    <property type="evidence" value="ECO:0007669"/>
    <property type="project" value="TreeGrafter"/>
</dbReference>
<dbReference type="GO" id="GO:0005634">
    <property type="term" value="C:nucleus"/>
    <property type="evidence" value="ECO:0007669"/>
    <property type="project" value="UniProtKB-SubCell"/>
</dbReference>
<comment type="caution">
    <text evidence="6">Lacks conserved residue(s) required for the propagation of feature annotation.</text>
</comment>
<reference evidence="8" key="1">
    <citation type="journal article" date="2012" name="Nat. Genet.">
        <title>Whole-genome sequence of Schistosoma haematobium.</title>
        <authorList>
            <person name="Young N.D."/>
            <person name="Jex A.R."/>
            <person name="Li B."/>
            <person name="Liu S."/>
            <person name="Yang L."/>
            <person name="Xiong Z."/>
            <person name="Li Y."/>
            <person name="Cantacessi C."/>
            <person name="Hall R.S."/>
            <person name="Xu X."/>
            <person name="Chen F."/>
            <person name="Wu X."/>
            <person name="Zerlotini A."/>
            <person name="Oliveira G."/>
            <person name="Hofmann A."/>
            <person name="Zhang G."/>
            <person name="Fang X."/>
            <person name="Kang Y."/>
            <person name="Campbell B.E."/>
            <person name="Loukas A."/>
            <person name="Ranganathan S."/>
            <person name="Rollinson D."/>
            <person name="Rinaldi G."/>
            <person name="Brindley P.J."/>
            <person name="Yang H."/>
            <person name="Wang J."/>
            <person name="Wang J."/>
            <person name="Gasser R.B."/>
        </authorList>
    </citation>
    <scope>NUCLEOTIDE SEQUENCE</scope>
</reference>
<keyword evidence="4" id="KW-0804">Transcription</keyword>
<feature type="region of interest" description="Disordered" evidence="7">
    <location>
        <begin position="410"/>
        <end position="431"/>
    </location>
</feature>
<evidence type="ECO:0000256" key="7">
    <source>
        <dbReference type="SAM" id="MobiDB-lite"/>
    </source>
</evidence>
<keyword evidence="9" id="KW-1185">Reference proteome</keyword>
<evidence type="ECO:0000256" key="5">
    <source>
        <dbReference type="ARBA" id="ARBA00023242"/>
    </source>
</evidence>
<feature type="compositionally biased region" description="Low complexity" evidence="7">
    <location>
        <begin position="370"/>
        <end position="387"/>
    </location>
</feature>
<evidence type="ECO:0000256" key="3">
    <source>
        <dbReference type="ARBA" id="ARBA00023125"/>
    </source>
</evidence>
<evidence type="ECO:0000256" key="6">
    <source>
        <dbReference type="PROSITE-ProRule" id="PRU00201"/>
    </source>
</evidence>
<feature type="compositionally biased region" description="Polar residues" evidence="7">
    <location>
        <begin position="1080"/>
        <end position="1089"/>
    </location>
</feature>
<gene>
    <name evidence="8" type="primary">TBX3_2</name>
    <name evidence="8" type="ORF">MS3_00007679</name>
</gene>
<dbReference type="PROSITE" id="PS01264">
    <property type="entry name" value="TBOX_2"/>
    <property type="match status" value="1"/>
</dbReference>
<dbReference type="InterPro" id="IPR018186">
    <property type="entry name" value="TF_T-box_CS"/>
</dbReference>
<dbReference type="SMART" id="SM00425">
    <property type="entry name" value="TBOX"/>
    <property type="match status" value="1"/>
</dbReference>
<feature type="region of interest" description="Disordered" evidence="7">
    <location>
        <begin position="160"/>
        <end position="193"/>
    </location>
</feature>
<dbReference type="SUPFAM" id="SSF49417">
    <property type="entry name" value="p53-like transcription factors"/>
    <property type="match status" value="1"/>
</dbReference>
<dbReference type="PROSITE" id="PS50252">
    <property type="entry name" value="TBOX_3"/>
    <property type="match status" value="1"/>
</dbReference>
<keyword evidence="3 6" id="KW-0238">DNA-binding</keyword>
<dbReference type="Pfam" id="PF00907">
    <property type="entry name" value="T-box"/>
    <property type="match status" value="1"/>
</dbReference>
<feature type="region of interest" description="Disordered" evidence="7">
    <location>
        <begin position="633"/>
        <end position="666"/>
    </location>
</feature>